<accession>A0A069D9I8</accession>
<comment type="caution">
    <text evidence="1">The sequence shown here is derived from an EMBL/GenBank/DDBJ whole genome shotgun (WGS) entry which is preliminary data.</text>
</comment>
<keyword evidence="2" id="KW-1185">Reference proteome</keyword>
<reference evidence="1 2" key="1">
    <citation type="journal article" date="2015" name="Microbes Environ.">
        <title>Distribution and evolution of nitrogen fixation genes in the phylum bacteroidetes.</title>
        <authorList>
            <person name="Inoue J."/>
            <person name="Oshima K."/>
            <person name="Suda W."/>
            <person name="Sakamoto M."/>
            <person name="Iino T."/>
            <person name="Noda S."/>
            <person name="Hongoh Y."/>
            <person name="Hattori M."/>
            <person name="Ohkuma M."/>
        </authorList>
    </citation>
    <scope>NUCLEOTIDE SEQUENCE [LARGE SCALE GENOMIC DNA]</scope>
    <source>
        <strain evidence="1 2">JCM 15093</strain>
    </source>
</reference>
<proteinExistence type="predicted"/>
<name>A0A069D9I8_9BACE</name>
<dbReference type="Proteomes" id="UP000027601">
    <property type="component" value="Unassembled WGS sequence"/>
</dbReference>
<evidence type="ECO:0000313" key="2">
    <source>
        <dbReference type="Proteomes" id="UP000027601"/>
    </source>
</evidence>
<protein>
    <submittedName>
        <fullName evidence="1">Uncharacterized protein</fullName>
    </submittedName>
</protein>
<organism evidence="1 2">
    <name type="scientific">Bacteroides graminisolvens DSM 19988 = JCM 15093</name>
    <dbReference type="NCBI Taxonomy" id="1121097"/>
    <lineage>
        <taxon>Bacteria</taxon>
        <taxon>Pseudomonadati</taxon>
        <taxon>Bacteroidota</taxon>
        <taxon>Bacteroidia</taxon>
        <taxon>Bacteroidales</taxon>
        <taxon>Bacteroidaceae</taxon>
        <taxon>Bacteroides</taxon>
    </lineage>
</organism>
<dbReference type="eggNOG" id="ENOG5030YEG">
    <property type="taxonomic scope" value="Bacteria"/>
</dbReference>
<dbReference type="EMBL" id="BAJS01000011">
    <property type="protein sequence ID" value="GAK36899.1"/>
    <property type="molecule type" value="Genomic_DNA"/>
</dbReference>
<dbReference type="AlphaFoldDB" id="A0A069D9I8"/>
<evidence type="ECO:0000313" key="1">
    <source>
        <dbReference type="EMBL" id="GAK36899.1"/>
    </source>
</evidence>
<gene>
    <name evidence="1" type="ORF">JCM15093_2102</name>
</gene>
<sequence length="53" mass="6060">MIFLSECIAAVIFRPGVVPRFSDLEVIALNMISEARGIDSESFFFSQQQEYKE</sequence>